<name>A0A845QJR2_9FIRM</name>
<dbReference type="EMBL" id="QXWK01000008">
    <property type="protein sequence ID" value="NBH60927.1"/>
    <property type="molecule type" value="Genomic_DNA"/>
</dbReference>
<comment type="caution">
    <text evidence="1">The sequence shown here is derived from an EMBL/GenBank/DDBJ whole genome shotgun (WGS) entry which is preliminary data.</text>
</comment>
<reference evidence="1 2" key="1">
    <citation type="submission" date="2018-08" db="EMBL/GenBank/DDBJ databases">
        <title>Murine metabolic-syndrome-specific gut microbial biobank.</title>
        <authorList>
            <person name="Liu C."/>
        </authorList>
    </citation>
    <scope>NUCLEOTIDE SEQUENCE [LARGE SCALE GENOMIC DNA]</scope>
    <source>
        <strain evidence="1 2">28</strain>
    </source>
</reference>
<keyword evidence="2" id="KW-1185">Reference proteome</keyword>
<sequence length="320" mass="38431">MKYNSEIVKNAYRELEIDLISDLNRMAYNYLTELGYTDVDQNRALYQFFNVQKRKIARKPRNIHKSKEFICPKDYKEAFNEFEMRAKNGDDLNVFMSEKLKEANYNDGLLNDWNIYHFHLTRQFRDDGWAKRSKYLIFAYVTDTDLYMLQVYKHKDNHVFAKQELVEIIHKNWPEFIEKNHFKGKPCVDIDEKGYNLLRKANISTFVTLNEDDCFGSIGGGYMSDGSSTEAMWEENKWKRLMKIVEKTIIANMELLIDLIKKEAENVTNCFRIQLLWIDNEQEFTLYEHNNEVVLQINLEKNQFRICDWLYVLKEKIHLR</sequence>
<dbReference type="AlphaFoldDB" id="A0A845QJR2"/>
<dbReference type="RefSeq" id="WP_160201219.1">
    <property type="nucleotide sequence ID" value="NZ_QXWK01000008.1"/>
</dbReference>
<evidence type="ECO:0000313" key="1">
    <source>
        <dbReference type="EMBL" id="NBH60927.1"/>
    </source>
</evidence>
<protein>
    <submittedName>
        <fullName evidence="1">Uncharacterized protein</fullName>
    </submittedName>
</protein>
<accession>A0A845QJR2</accession>
<evidence type="ECO:0000313" key="2">
    <source>
        <dbReference type="Proteomes" id="UP000446866"/>
    </source>
</evidence>
<gene>
    <name evidence="1" type="ORF">D0435_04575</name>
</gene>
<dbReference type="Proteomes" id="UP000446866">
    <property type="component" value="Unassembled WGS sequence"/>
</dbReference>
<proteinExistence type="predicted"/>
<organism evidence="1 2">
    <name type="scientific">Anaerotruncus colihominis</name>
    <dbReference type="NCBI Taxonomy" id="169435"/>
    <lineage>
        <taxon>Bacteria</taxon>
        <taxon>Bacillati</taxon>
        <taxon>Bacillota</taxon>
        <taxon>Clostridia</taxon>
        <taxon>Eubacteriales</taxon>
        <taxon>Oscillospiraceae</taxon>
        <taxon>Anaerotruncus</taxon>
    </lineage>
</organism>